<dbReference type="InterPro" id="IPR000182">
    <property type="entry name" value="GNAT_dom"/>
</dbReference>
<proteinExistence type="predicted"/>
<evidence type="ECO:0000313" key="4">
    <source>
        <dbReference type="EMBL" id="EYC51112.1"/>
    </source>
</evidence>
<evidence type="ECO:0000256" key="2">
    <source>
        <dbReference type="ARBA" id="ARBA00023315"/>
    </source>
</evidence>
<evidence type="ECO:0000313" key="5">
    <source>
        <dbReference type="Proteomes" id="UP000023268"/>
    </source>
</evidence>
<name>A0A016XHU9_9BURK</name>
<feature type="domain" description="N-acetyltransferase" evidence="3">
    <location>
        <begin position="14"/>
        <end position="174"/>
    </location>
</feature>
<dbReference type="InterPro" id="IPR050832">
    <property type="entry name" value="Bact_Acetyltransf"/>
</dbReference>
<protein>
    <submittedName>
        <fullName evidence="4">GNAT family acetyltransferase</fullName>
    </submittedName>
</protein>
<dbReference type="eggNOG" id="COG0456">
    <property type="taxonomic scope" value="Bacteria"/>
</dbReference>
<dbReference type="PROSITE" id="PS51186">
    <property type="entry name" value="GNAT"/>
    <property type="match status" value="1"/>
</dbReference>
<dbReference type="Gene3D" id="3.40.630.30">
    <property type="match status" value="1"/>
</dbReference>
<dbReference type="InterPro" id="IPR016181">
    <property type="entry name" value="Acyl_CoA_acyltransferase"/>
</dbReference>
<keyword evidence="1 4" id="KW-0808">Transferase</keyword>
<dbReference type="AlphaFoldDB" id="A0A016XHU9"/>
<comment type="caution">
    <text evidence="4">The sequence shown here is derived from an EMBL/GenBank/DDBJ whole genome shotgun (WGS) entry which is preliminary data.</text>
</comment>
<reference evidence="4 5" key="1">
    <citation type="submission" date="2014-02" db="EMBL/GenBank/DDBJ databases">
        <title>Draft Genome of Hylemonella gracilis isolated from the Niagara River.</title>
        <authorList>
            <person name="Pawlowski D.R."/>
            <person name="Koudelka G.B."/>
        </authorList>
    </citation>
    <scope>NUCLEOTIDE SEQUENCE [LARGE SCALE GENOMIC DNA]</scope>
    <source>
        <strain evidence="4 5">Niagara R</strain>
    </source>
</reference>
<dbReference type="PANTHER" id="PTHR43877">
    <property type="entry name" value="AMINOALKYLPHOSPHONATE N-ACETYLTRANSFERASE-RELATED-RELATED"/>
    <property type="match status" value="1"/>
</dbReference>
<dbReference type="OrthoDB" id="9799601at2"/>
<dbReference type="Proteomes" id="UP000023268">
    <property type="component" value="Unassembled WGS sequence"/>
</dbReference>
<accession>A0A016XHU9</accession>
<dbReference type="EMBL" id="JEMG01000001">
    <property type="protein sequence ID" value="EYC51112.1"/>
    <property type="molecule type" value="Genomic_DNA"/>
</dbReference>
<dbReference type="GO" id="GO:0016747">
    <property type="term" value="F:acyltransferase activity, transferring groups other than amino-acyl groups"/>
    <property type="evidence" value="ECO:0007669"/>
    <property type="project" value="InterPro"/>
</dbReference>
<dbReference type="CDD" id="cd04301">
    <property type="entry name" value="NAT_SF"/>
    <property type="match status" value="1"/>
</dbReference>
<evidence type="ECO:0000256" key="1">
    <source>
        <dbReference type="ARBA" id="ARBA00022679"/>
    </source>
</evidence>
<dbReference type="SUPFAM" id="SSF55729">
    <property type="entry name" value="Acyl-CoA N-acyltransferases (Nat)"/>
    <property type="match status" value="1"/>
</dbReference>
<gene>
    <name evidence="4" type="ORF">AZ34_08480</name>
</gene>
<dbReference type="Pfam" id="PF00583">
    <property type="entry name" value="Acetyltransf_1"/>
    <property type="match status" value="1"/>
</dbReference>
<dbReference type="RefSeq" id="WP_035606965.1">
    <property type="nucleotide sequence ID" value="NZ_JEMG01000001.1"/>
</dbReference>
<dbReference type="STRING" id="1458275.AZ34_08480"/>
<evidence type="ECO:0000259" key="3">
    <source>
        <dbReference type="PROSITE" id="PS51186"/>
    </source>
</evidence>
<sequence>MKEANPTAVFVRPVDYRDARDAAALVTLLDMYASDPMGGGVPLPEDVKQRLPGDLAAQPGAVSFIAWTGTGPDQEGETAVGLANCFLGFSTFKSLPLLNIHDMAVHPAHRGRGVGQALLAAVEQHARQLGCCKLTLEVLSGNATAQASYQRFGFAQYQLDPAAGQALFMQKWLNP</sequence>
<organism evidence="4 5">
    <name type="scientific">Hylemonella gracilis str. Niagara R</name>
    <dbReference type="NCBI Taxonomy" id="1458275"/>
    <lineage>
        <taxon>Bacteria</taxon>
        <taxon>Pseudomonadati</taxon>
        <taxon>Pseudomonadota</taxon>
        <taxon>Betaproteobacteria</taxon>
        <taxon>Burkholderiales</taxon>
        <taxon>Comamonadaceae</taxon>
        <taxon>Hylemonella</taxon>
    </lineage>
</organism>
<keyword evidence="2" id="KW-0012">Acyltransferase</keyword>